<feature type="transmembrane region" description="Helical" evidence="1">
    <location>
        <begin position="126"/>
        <end position="143"/>
    </location>
</feature>
<feature type="transmembrane region" description="Helical" evidence="1">
    <location>
        <begin position="91"/>
        <end position="114"/>
    </location>
</feature>
<reference evidence="2 3" key="1">
    <citation type="submission" date="2016-07" db="EMBL/GenBank/DDBJ databases">
        <title>Complete genome sequence of Altererythrobacter dongtanensis KCTC 22672, a type strain with esterase isolated from tidal flat.</title>
        <authorList>
            <person name="Cheng H."/>
            <person name="Wu Y.-H."/>
            <person name="Zhou P."/>
            <person name="Huo Y.-Y."/>
            <person name="Wang C.-S."/>
            <person name="Xu X.-W."/>
        </authorList>
    </citation>
    <scope>NUCLEOTIDE SEQUENCE [LARGE SCALE GENOMIC DNA]</scope>
    <source>
        <strain evidence="2 3">KCTC 22672</strain>
    </source>
</reference>
<feature type="transmembrane region" description="Helical" evidence="1">
    <location>
        <begin position="175"/>
        <end position="192"/>
    </location>
</feature>
<evidence type="ECO:0000313" key="2">
    <source>
        <dbReference type="EMBL" id="ANY20455.1"/>
    </source>
</evidence>
<keyword evidence="1" id="KW-0812">Transmembrane</keyword>
<feature type="transmembrane region" description="Helical" evidence="1">
    <location>
        <begin position="38"/>
        <end position="56"/>
    </location>
</feature>
<keyword evidence="3" id="KW-1185">Reference proteome</keyword>
<sequence length="204" mass="21601">MTLIALDAIAASVINTEDSMNTAVTEMSPRTERFLRRIGWLSAAALLALPAIAMQFTEEVNWTTSDFVIAGVVLALVGGVFELAARSSTNLAFRIATVMAVACGFLQVWINGAVGIIGNEDNPANWTYFAVVFMAAVGAVAAYGNPRALVRTMIAVAVAQGLFSIIHAINGTPTPIIDGFFVLLWLVAAGLFRRAALQREAAIA</sequence>
<protein>
    <submittedName>
        <fullName evidence="2">Uncharacterized protein</fullName>
    </submittedName>
</protein>
<dbReference type="KEGG" id="ado:A6F68_01947"/>
<gene>
    <name evidence="2" type="ORF">A6F68_01947</name>
</gene>
<name>A0A1B2AEJ4_9SPHN</name>
<feature type="transmembrane region" description="Helical" evidence="1">
    <location>
        <begin position="62"/>
        <end position="84"/>
    </location>
</feature>
<evidence type="ECO:0000313" key="3">
    <source>
        <dbReference type="Proteomes" id="UP000092932"/>
    </source>
</evidence>
<feature type="transmembrane region" description="Helical" evidence="1">
    <location>
        <begin position="150"/>
        <end position="169"/>
    </location>
</feature>
<evidence type="ECO:0000256" key="1">
    <source>
        <dbReference type="SAM" id="Phobius"/>
    </source>
</evidence>
<accession>A0A1B2AEJ4</accession>
<dbReference type="EMBL" id="CP016591">
    <property type="protein sequence ID" value="ANY20455.1"/>
    <property type="molecule type" value="Genomic_DNA"/>
</dbReference>
<dbReference type="STRING" id="692370.A6F68_01947"/>
<dbReference type="Proteomes" id="UP000092932">
    <property type="component" value="Chromosome"/>
</dbReference>
<keyword evidence="1" id="KW-1133">Transmembrane helix</keyword>
<organism evidence="2 3">
    <name type="scientific">Tsuneonella dongtanensis</name>
    <dbReference type="NCBI Taxonomy" id="692370"/>
    <lineage>
        <taxon>Bacteria</taxon>
        <taxon>Pseudomonadati</taxon>
        <taxon>Pseudomonadota</taxon>
        <taxon>Alphaproteobacteria</taxon>
        <taxon>Sphingomonadales</taxon>
        <taxon>Erythrobacteraceae</taxon>
        <taxon>Tsuneonella</taxon>
    </lineage>
</organism>
<proteinExistence type="predicted"/>
<dbReference type="AlphaFoldDB" id="A0A1B2AEJ4"/>
<keyword evidence="1" id="KW-0472">Membrane</keyword>